<dbReference type="STRING" id="310780.SAMN05216267_102816"/>
<sequence>MTAVDDRPQTRDHAQMSLELFEQLATDAERGEEGLRFEFLGGKLGVQPMPDSVHAAMVSWLVRQCMQQKPHWDLMTGLGLKVETYREGRAVPDGALVPEDHFLGGPGVAWAEPDGVLMTVEVTSYDRDTNQRDRIDKPRAYAEAGIPVFLLIGCDSGDVTVHSKPVDGRYRDRHTVAFGEKVALPEPVGMHVDTQRLVDLGQSGRG</sequence>
<dbReference type="InterPro" id="IPR008538">
    <property type="entry name" value="Uma2"/>
</dbReference>
<proteinExistence type="predicted"/>
<accession>A0A1H8Q4F1</accession>
<dbReference type="EMBL" id="FODD01000028">
    <property type="protein sequence ID" value="SEO48787.1"/>
    <property type="molecule type" value="Genomic_DNA"/>
</dbReference>
<dbReference type="CDD" id="cd06260">
    <property type="entry name" value="DUF820-like"/>
    <property type="match status" value="1"/>
</dbReference>
<dbReference type="Gene3D" id="3.90.1570.10">
    <property type="entry name" value="tt1808, chain A"/>
    <property type="match status" value="1"/>
</dbReference>
<evidence type="ECO:0000313" key="2">
    <source>
        <dbReference type="EMBL" id="SEO48787.1"/>
    </source>
</evidence>
<dbReference type="PANTHER" id="PTHR35400">
    <property type="entry name" value="SLR1083 PROTEIN"/>
    <property type="match status" value="1"/>
</dbReference>
<dbReference type="Pfam" id="PF05685">
    <property type="entry name" value="Uma2"/>
    <property type="match status" value="1"/>
</dbReference>
<reference evidence="2 3" key="1">
    <citation type="submission" date="2016-10" db="EMBL/GenBank/DDBJ databases">
        <authorList>
            <person name="de Groot N.N."/>
        </authorList>
    </citation>
    <scope>NUCLEOTIDE SEQUENCE [LARGE SCALE GENOMIC DNA]</scope>
    <source>
        <strain evidence="2 3">CGMCC 4.2026</strain>
    </source>
</reference>
<evidence type="ECO:0000259" key="1">
    <source>
        <dbReference type="Pfam" id="PF05685"/>
    </source>
</evidence>
<dbReference type="Proteomes" id="UP000181951">
    <property type="component" value="Unassembled WGS sequence"/>
</dbReference>
<organism evidence="2 3">
    <name type="scientific">Actinacidiphila rubida</name>
    <dbReference type="NCBI Taxonomy" id="310780"/>
    <lineage>
        <taxon>Bacteria</taxon>
        <taxon>Bacillati</taxon>
        <taxon>Actinomycetota</taxon>
        <taxon>Actinomycetes</taxon>
        <taxon>Kitasatosporales</taxon>
        <taxon>Streptomycetaceae</taxon>
        <taxon>Actinacidiphila</taxon>
    </lineage>
</organism>
<protein>
    <submittedName>
        <fullName evidence="2">Putative restriction endonuclease</fullName>
    </submittedName>
</protein>
<dbReference type="GO" id="GO:0004519">
    <property type="term" value="F:endonuclease activity"/>
    <property type="evidence" value="ECO:0007669"/>
    <property type="project" value="UniProtKB-KW"/>
</dbReference>
<name>A0A1H8Q4F1_9ACTN</name>
<keyword evidence="3" id="KW-1185">Reference proteome</keyword>
<feature type="domain" description="Putative restriction endonuclease" evidence="1">
    <location>
        <begin position="19"/>
        <end position="189"/>
    </location>
</feature>
<dbReference type="SUPFAM" id="SSF52980">
    <property type="entry name" value="Restriction endonuclease-like"/>
    <property type="match status" value="1"/>
</dbReference>
<gene>
    <name evidence="2" type="ORF">SAMN05216267_102816</name>
</gene>
<dbReference type="PANTHER" id="PTHR35400:SF3">
    <property type="entry name" value="SLL1072 PROTEIN"/>
    <property type="match status" value="1"/>
</dbReference>
<dbReference type="InterPro" id="IPR012296">
    <property type="entry name" value="Nuclease_put_TT1808"/>
</dbReference>
<dbReference type="AlphaFoldDB" id="A0A1H8Q4F1"/>
<evidence type="ECO:0000313" key="3">
    <source>
        <dbReference type="Proteomes" id="UP000181951"/>
    </source>
</evidence>
<keyword evidence="2" id="KW-0378">Hydrolase</keyword>
<keyword evidence="2" id="KW-0540">Nuclease</keyword>
<keyword evidence="2" id="KW-0255">Endonuclease</keyword>
<dbReference type="InterPro" id="IPR011335">
    <property type="entry name" value="Restrct_endonuc-II-like"/>
</dbReference>